<keyword evidence="4" id="KW-1185">Reference proteome</keyword>
<keyword evidence="2" id="KW-0812">Transmembrane</keyword>
<feature type="region of interest" description="Disordered" evidence="1">
    <location>
        <begin position="98"/>
        <end position="214"/>
    </location>
</feature>
<dbReference type="AlphaFoldDB" id="A0A4R6R4X9"/>
<dbReference type="Proteomes" id="UP000294593">
    <property type="component" value="Unassembled WGS sequence"/>
</dbReference>
<evidence type="ECO:0000256" key="2">
    <source>
        <dbReference type="SAM" id="Phobius"/>
    </source>
</evidence>
<name>A0A4R6R4X9_9BURK</name>
<reference evidence="3 4" key="1">
    <citation type="submission" date="2019-03" db="EMBL/GenBank/DDBJ databases">
        <title>Genomic Encyclopedia of Type Strains, Phase IV (KMG-IV): sequencing the most valuable type-strain genomes for metagenomic binning, comparative biology and taxonomic classification.</title>
        <authorList>
            <person name="Goeker M."/>
        </authorList>
    </citation>
    <scope>NUCLEOTIDE SEQUENCE [LARGE SCALE GENOMIC DNA]</scope>
    <source>
        <strain evidence="3 4">DSM 11901</strain>
    </source>
</reference>
<feature type="transmembrane region" description="Helical" evidence="2">
    <location>
        <begin position="25"/>
        <end position="45"/>
    </location>
</feature>
<accession>A0A4R6R4X9</accession>
<evidence type="ECO:0000313" key="4">
    <source>
        <dbReference type="Proteomes" id="UP000294593"/>
    </source>
</evidence>
<dbReference type="OrthoDB" id="15544at2"/>
<feature type="compositionally biased region" description="Low complexity" evidence="1">
    <location>
        <begin position="106"/>
        <end position="133"/>
    </location>
</feature>
<dbReference type="InterPro" id="IPR005498">
    <property type="entry name" value="T4SS_VirB10/TraB/TrbI"/>
</dbReference>
<comment type="caution">
    <text evidence="3">The sequence shown here is derived from an EMBL/GenBank/DDBJ whole genome shotgun (WGS) entry which is preliminary data.</text>
</comment>
<dbReference type="EMBL" id="SNXW01000011">
    <property type="protein sequence ID" value="TDP80764.1"/>
    <property type="molecule type" value="Genomic_DNA"/>
</dbReference>
<organism evidence="3 4">
    <name type="scientific">Aquabacterium commune</name>
    <dbReference type="NCBI Taxonomy" id="70586"/>
    <lineage>
        <taxon>Bacteria</taxon>
        <taxon>Pseudomonadati</taxon>
        <taxon>Pseudomonadota</taxon>
        <taxon>Betaproteobacteria</taxon>
        <taxon>Burkholderiales</taxon>
        <taxon>Aquabacterium</taxon>
    </lineage>
</organism>
<proteinExistence type="predicted"/>
<dbReference type="CDD" id="cd16430">
    <property type="entry name" value="TraB"/>
    <property type="match status" value="1"/>
</dbReference>
<keyword evidence="2" id="KW-1133">Transmembrane helix</keyword>
<keyword evidence="2" id="KW-0472">Membrane</keyword>
<feature type="region of interest" description="Disordered" evidence="1">
    <location>
        <begin position="48"/>
        <end position="73"/>
    </location>
</feature>
<sequence>MSLKQIKLPGLSLYRNLSTKQKKTANMVLGGLASVILVSFVSWVLSSSAPPPPPPELENVTPAELSAPGSNKVDPQQYWMATERKRLDHLEEFVNKIKQERDGRGAPTPAATSAASQAETAAPAASSASAPAPGEAKTPATGKPAVVVVESNDRAGGKPTPYPKQSQIAGTGTNGIPDPQRVNPNAPGAHLGLTQYPPGSPNSNAGSGPQLDASAARAPVIISVKAGASGAQGDKPAGDGQKAAGPKWNVTRNFLPVGFVRAKLLGGIDAATGGQSQSDPQPVLFLLQDDAILPNGWRSKVRNCFIVGGGVGDISSERAYIRLLTLSCVKHNGDVLEASVKGSVFGEDGKNGMRGRLVTKQGQILANAAMAGIASGIGKGFGNQGTTVSQSPLGVTTQQSQDAKTILNNSMAQGFGSAMDRLAQYWIERADRMYPVIEIDAGRMVDLAFTKGIEIDIVPGDDDVEALQAASGRNLDRSAEISALFKDM</sequence>
<dbReference type="RefSeq" id="WP_083506331.1">
    <property type="nucleotide sequence ID" value="NZ_SNXW01000011.1"/>
</dbReference>
<evidence type="ECO:0000313" key="3">
    <source>
        <dbReference type="EMBL" id="TDP80764.1"/>
    </source>
</evidence>
<dbReference type="Pfam" id="PF03743">
    <property type="entry name" value="TrbI"/>
    <property type="match status" value="1"/>
</dbReference>
<evidence type="ECO:0000256" key="1">
    <source>
        <dbReference type="SAM" id="MobiDB-lite"/>
    </source>
</evidence>
<gene>
    <name evidence="3" type="ORF">EV672_111101</name>
</gene>
<protein>
    <submittedName>
        <fullName evidence="3">Conjugal transfer pilus assembly protein TraB</fullName>
    </submittedName>
</protein>